<accession>A0A9D1NX27</accession>
<comment type="caution">
    <text evidence="1">The sequence shown here is derived from an EMBL/GenBank/DDBJ whole genome shotgun (WGS) entry which is preliminary data.</text>
</comment>
<organism evidence="1 2">
    <name type="scientific">Candidatus Merdiplasma excrementigallinarum</name>
    <dbReference type="NCBI Taxonomy" id="2840864"/>
    <lineage>
        <taxon>Bacteria</taxon>
        <taxon>Bacillati</taxon>
        <taxon>Bacillota</taxon>
        <taxon>Clostridia</taxon>
        <taxon>Lachnospirales</taxon>
        <taxon>Lachnospiraceae</taxon>
        <taxon>Lachnospiraceae incertae sedis</taxon>
        <taxon>Candidatus Merdiplasma</taxon>
    </lineage>
</organism>
<dbReference type="AlphaFoldDB" id="A0A9D1NX27"/>
<gene>
    <name evidence="1" type="ORF">IAC80_00805</name>
</gene>
<dbReference type="Proteomes" id="UP000886889">
    <property type="component" value="Unassembled WGS sequence"/>
</dbReference>
<proteinExistence type="predicted"/>
<evidence type="ECO:0000313" key="1">
    <source>
        <dbReference type="EMBL" id="HIV22454.1"/>
    </source>
</evidence>
<reference evidence="1" key="2">
    <citation type="journal article" date="2021" name="PeerJ">
        <title>Extensive microbial diversity within the chicken gut microbiome revealed by metagenomics and culture.</title>
        <authorList>
            <person name="Gilroy R."/>
            <person name="Ravi A."/>
            <person name="Getino M."/>
            <person name="Pursley I."/>
            <person name="Horton D.L."/>
            <person name="Alikhan N.F."/>
            <person name="Baker D."/>
            <person name="Gharbi K."/>
            <person name="Hall N."/>
            <person name="Watson M."/>
            <person name="Adriaenssens E.M."/>
            <person name="Foster-Nyarko E."/>
            <person name="Jarju S."/>
            <person name="Secka A."/>
            <person name="Antonio M."/>
            <person name="Oren A."/>
            <person name="Chaudhuri R.R."/>
            <person name="La Ragione R."/>
            <person name="Hildebrand F."/>
            <person name="Pallen M.J."/>
        </authorList>
    </citation>
    <scope>NUCLEOTIDE SEQUENCE</scope>
    <source>
        <strain evidence="1">ChiBcec6-7307</strain>
    </source>
</reference>
<dbReference type="EMBL" id="DVOS01000009">
    <property type="protein sequence ID" value="HIV22454.1"/>
    <property type="molecule type" value="Genomic_DNA"/>
</dbReference>
<name>A0A9D1NX27_9FIRM</name>
<protein>
    <submittedName>
        <fullName evidence="1">Uncharacterized protein</fullName>
    </submittedName>
</protein>
<reference evidence="1" key="1">
    <citation type="submission" date="2020-10" db="EMBL/GenBank/DDBJ databases">
        <authorList>
            <person name="Gilroy R."/>
        </authorList>
    </citation>
    <scope>NUCLEOTIDE SEQUENCE</scope>
    <source>
        <strain evidence="1">ChiBcec6-7307</strain>
    </source>
</reference>
<sequence>MLYCAQIRSLEGDLACEIEEIMRTEQLPENWTYPDIQPRLLEEAGRKGLLWD</sequence>
<evidence type="ECO:0000313" key="2">
    <source>
        <dbReference type="Proteomes" id="UP000886889"/>
    </source>
</evidence>